<dbReference type="GO" id="GO:0004020">
    <property type="term" value="F:adenylylsulfate kinase activity"/>
    <property type="evidence" value="ECO:0007669"/>
    <property type="project" value="UniProtKB-EC"/>
</dbReference>
<evidence type="ECO:0000313" key="3">
    <source>
        <dbReference type="EMBL" id="QEC75196.1"/>
    </source>
</evidence>
<accession>A0A5B8VXN8</accession>
<dbReference type="InterPro" id="IPR059117">
    <property type="entry name" value="APS_kinase_dom"/>
</dbReference>
<keyword evidence="4" id="KW-1185">Reference proteome</keyword>
<dbReference type="EC" id="2.7.1.25" evidence="3"/>
<evidence type="ECO:0000313" key="4">
    <source>
        <dbReference type="Proteomes" id="UP000321362"/>
    </source>
</evidence>
<dbReference type="KEGG" id="mgk:FSB76_04270"/>
<feature type="domain" description="APS kinase" evidence="2">
    <location>
        <begin position="4"/>
        <end position="54"/>
    </location>
</feature>
<dbReference type="EMBL" id="CP042437">
    <property type="protein sequence ID" value="QEC75196.1"/>
    <property type="molecule type" value="Genomic_DNA"/>
</dbReference>
<dbReference type="Gene3D" id="3.40.50.300">
    <property type="entry name" value="P-loop containing nucleotide triphosphate hydrolases"/>
    <property type="match status" value="1"/>
</dbReference>
<protein>
    <submittedName>
        <fullName evidence="3">Adenylyl-sulfate kinase</fullName>
        <ecNumber evidence="3">2.7.1.25</ecNumber>
    </submittedName>
</protein>
<sequence>MIPLSGAGKTTIAGLLKEKLTDEDFFAIVLDGDTMRETINKYLGFSTEDRLENVPSDLNSPDAGIKQYSSHLPAHYSITHSPTNEAAS</sequence>
<dbReference type="AlphaFoldDB" id="A0A5B8VXN8"/>
<gene>
    <name evidence="3" type="ORF">FSB76_04270</name>
</gene>
<reference evidence="3 4" key="1">
    <citation type="journal article" date="2013" name="J. Microbiol.">
        <title>Mucilaginibacter ginsenosidivorax sp. nov., with ginsenoside converting activity isolated from sediment.</title>
        <authorList>
            <person name="Kim J.K."/>
            <person name="Choi T.E."/>
            <person name="Liu Q.M."/>
            <person name="Park H.Y."/>
            <person name="Yi T.H."/>
            <person name="Yoon M.H."/>
            <person name="Kim S.C."/>
            <person name="Im W.T."/>
        </authorList>
    </citation>
    <scope>NUCLEOTIDE SEQUENCE [LARGE SCALE GENOMIC DNA]</scope>
    <source>
        <strain evidence="3 4">KHI28</strain>
    </source>
</reference>
<evidence type="ECO:0000259" key="2">
    <source>
        <dbReference type="Pfam" id="PF01583"/>
    </source>
</evidence>
<name>A0A5B8VXN8_9SPHI</name>
<evidence type="ECO:0000256" key="1">
    <source>
        <dbReference type="ARBA" id="ARBA00022679"/>
    </source>
</evidence>
<dbReference type="SUPFAM" id="SSF52540">
    <property type="entry name" value="P-loop containing nucleoside triphosphate hydrolases"/>
    <property type="match status" value="1"/>
</dbReference>
<organism evidence="3 4">
    <name type="scientific">Mucilaginibacter ginsenosidivorax</name>
    <dbReference type="NCBI Taxonomy" id="862126"/>
    <lineage>
        <taxon>Bacteria</taxon>
        <taxon>Pseudomonadati</taxon>
        <taxon>Bacteroidota</taxon>
        <taxon>Sphingobacteriia</taxon>
        <taxon>Sphingobacteriales</taxon>
        <taxon>Sphingobacteriaceae</taxon>
        <taxon>Mucilaginibacter</taxon>
    </lineage>
</organism>
<dbReference type="OrthoDB" id="9804504at2"/>
<dbReference type="Pfam" id="PF01583">
    <property type="entry name" value="APS_kinase"/>
    <property type="match status" value="1"/>
</dbReference>
<proteinExistence type="predicted"/>
<dbReference type="InterPro" id="IPR027417">
    <property type="entry name" value="P-loop_NTPase"/>
</dbReference>
<keyword evidence="1 3" id="KW-0808">Transferase</keyword>
<keyword evidence="3" id="KW-0418">Kinase</keyword>
<dbReference type="Proteomes" id="UP000321362">
    <property type="component" value="Chromosome"/>
</dbReference>